<organism evidence="1 2">
    <name type="scientific">Hydrocarboniphaga daqingensis</name>
    <dbReference type="NCBI Taxonomy" id="490188"/>
    <lineage>
        <taxon>Bacteria</taxon>
        <taxon>Pseudomonadati</taxon>
        <taxon>Pseudomonadota</taxon>
        <taxon>Gammaproteobacteria</taxon>
        <taxon>Nevskiales</taxon>
        <taxon>Nevskiaceae</taxon>
        <taxon>Hydrocarboniphaga</taxon>
    </lineage>
</organism>
<dbReference type="AlphaFoldDB" id="A0A1M5QQL6"/>
<accession>A0A1M5QQL6</accession>
<name>A0A1M5QQL6_9GAMM</name>
<dbReference type="EMBL" id="FQWZ01000006">
    <property type="protein sequence ID" value="SHH15883.1"/>
    <property type="molecule type" value="Genomic_DNA"/>
</dbReference>
<sequence>MGWKAVSGTLFTQWNQRLLETYFDGSMREEEVWLTIDALELDSVGADLGGDAGLIKAVRGGPEWTATNLPSGDRSWLSTTVRELIRHRTLVQSRPRDYVCPSKLNANYIGSRPPTYLPIVAALIRTAAAGDEEGFYEPVRAQLGLEAGWYSTQLSEVLSALSDLQRWTEETAGAYGRFTMTRLGGHRYVGVLKAQCLVGNRDAAQLPRAFAKANLVPAAKLSAQQFQALKSEIGRSYFLTKSLRDAATHSFGKYDEPLSARIQDLVDDWDGTVPSKLRTTSALHSSQSREDDHHNADELAIQICLLPEGQGDIVWQVGLRCPPSEVEGQLVLSLGGAIWLFNRTSSNWTTGLPSDRHNCHEQAVKALTSSVDQSSSETGFLASLRLGDGCQELKLQAAHLETSQLRVFVPGENVQEDRIELWEAPLPLYGPAYILCSNSAVTPVQRFLDRSLCTHFQVSPVGLPQGWSLHCIEKCQALSDADRAAFPFSDEHHHAPRSVRLTGGRSFHQGGVRKYPAYDLPDVELDAPPEASVSAEGLELQELRATGVGDSQRTLPTVGAVKRYRILLQDSAKLAFSIHAKSKDGRVLGSCTLRLSAETVYGSSQITRHVRVDHYGSPCDESMGLSGVKAPERASKGPFYGYADYLTRNQDDLGREVSTSDLSSITSSPIAQFLDTLAQVSSMPYPAARDQLQRLLARGRWRRPSLVIEDLRARGHLEVETNHKGHFVRVHSVKATAYRVPIKTDLYLLMGLSGTLRLEHWRLLLRSSSPWEVILHPSDDNELPELRLLVLPDDDSAVAKCLSQCGLTLHPTESCAELLIWSPDVTEIFGEVRSRGTESLFGSASIVHKLNTAKGTFVPVASHGHYLARGINAQLLCCEDWQTKSHSLYVLAYMAEDRTTRYCFVRDHRWGVWIATLEFGRFLKERTICDDGIPWPITYRRSDRSLFLPELLRLPWVLERVLITCAGVPPLHLHGEKLSAPADGRIKVELKGVSSERLTVSVAYDELISGRWNQFRAVPMSVALEVAQKIGGRLDVIDDVELLASRLAEKWVSGA</sequence>
<proteinExistence type="predicted"/>
<evidence type="ECO:0000313" key="1">
    <source>
        <dbReference type="EMBL" id="SHH15883.1"/>
    </source>
</evidence>
<dbReference type="Proteomes" id="UP000199758">
    <property type="component" value="Unassembled WGS sequence"/>
</dbReference>
<dbReference type="STRING" id="490188.SAMN04488068_2743"/>
<keyword evidence="2" id="KW-1185">Reference proteome</keyword>
<evidence type="ECO:0000313" key="2">
    <source>
        <dbReference type="Proteomes" id="UP000199758"/>
    </source>
</evidence>
<gene>
    <name evidence="1" type="ORF">SAMN04488068_2743</name>
</gene>
<reference evidence="1 2" key="1">
    <citation type="submission" date="2016-11" db="EMBL/GenBank/DDBJ databases">
        <authorList>
            <person name="Jaros S."/>
            <person name="Januszkiewicz K."/>
            <person name="Wedrychowicz H."/>
        </authorList>
    </citation>
    <scope>NUCLEOTIDE SEQUENCE [LARGE SCALE GENOMIC DNA]</scope>
    <source>
        <strain evidence="1 2">CGMCC 1.7049</strain>
    </source>
</reference>
<protein>
    <submittedName>
        <fullName evidence="1">Uncharacterized protein</fullName>
    </submittedName>
</protein>